<accession>A0A517R6C7</accession>
<reference evidence="1 2" key="1">
    <citation type="submission" date="2019-02" db="EMBL/GenBank/DDBJ databases">
        <title>Deep-cultivation of Planctomycetes and their phenomic and genomic characterization uncovers novel biology.</title>
        <authorList>
            <person name="Wiegand S."/>
            <person name="Jogler M."/>
            <person name="Boedeker C."/>
            <person name="Pinto D."/>
            <person name="Vollmers J."/>
            <person name="Rivas-Marin E."/>
            <person name="Kohn T."/>
            <person name="Peeters S.H."/>
            <person name="Heuer A."/>
            <person name="Rast P."/>
            <person name="Oberbeckmann S."/>
            <person name="Bunk B."/>
            <person name="Jeske O."/>
            <person name="Meyerdierks A."/>
            <person name="Storesund J.E."/>
            <person name="Kallscheuer N."/>
            <person name="Luecker S."/>
            <person name="Lage O.M."/>
            <person name="Pohl T."/>
            <person name="Merkel B.J."/>
            <person name="Hornburger P."/>
            <person name="Mueller R.-W."/>
            <person name="Bruemmer F."/>
            <person name="Labrenz M."/>
            <person name="Spormann A.M."/>
            <person name="Op den Camp H."/>
            <person name="Overmann J."/>
            <person name="Amann R."/>
            <person name="Jetten M.S.M."/>
            <person name="Mascher T."/>
            <person name="Medema M.H."/>
            <person name="Devos D.P."/>
            <person name="Kaster A.-K."/>
            <person name="Ovreas L."/>
            <person name="Rohde M."/>
            <person name="Galperin M.Y."/>
            <person name="Jogler C."/>
        </authorList>
    </citation>
    <scope>NUCLEOTIDE SEQUENCE [LARGE SCALE GENOMIC DNA]</scope>
    <source>
        <strain evidence="1 2">Pan189</strain>
    </source>
</reference>
<protein>
    <submittedName>
        <fullName evidence="1">Uncharacterized protein</fullName>
    </submittedName>
</protein>
<evidence type="ECO:0000313" key="2">
    <source>
        <dbReference type="Proteomes" id="UP000317318"/>
    </source>
</evidence>
<organism evidence="1 2">
    <name type="scientific">Stratiformator vulcanicus</name>
    <dbReference type="NCBI Taxonomy" id="2527980"/>
    <lineage>
        <taxon>Bacteria</taxon>
        <taxon>Pseudomonadati</taxon>
        <taxon>Planctomycetota</taxon>
        <taxon>Planctomycetia</taxon>
        <taxon>Planctomycetales</taxon>
        <taxon>Planctomycetaceae</taxon>
        <taxon>Stratiformator</taxon>
    </lineage>
</organism>
<dbReference type="KEGG" id="svp:Pan189_38190"/>
<evidence type="ECO:0000313" key="1">
    <source>
        <dbReference type="EMBL" id="QDT39412.1"/>
    </source>
</evidence>
<proteinExistence type="predicted"/>
<gene>
    <name evidence="1" type="ORF">Pan189_38190</name>
</gene>
<dbReference type="Proteomes" id="UP000317318">
    <property type="component" value="Chromosome"/>
</dbReference>
<keyword evidence="2" id="KW-1185">Reference proteome</keyword>
<name>A0A517R6C7_9PLAN</name>
<sequence>MHAALIPLLLLQLAARPTVPDHAEVQLASDRQEYFLGENILVHYRVINTGGDPFVAWFGGDYRGTGRSERFKVSAVDAQGNEVQDPLRIIIRRGGFLTWHTVVPDDPYVESIPLLRFLRFNEPGRYVITIRHDCGWKESAERKFPEAKIELVLKQPSAGQARHLVERWLKSDSDANRTNNKETQPHPDFSVIRNATYLGPLTEPATAGNKRAISGVASIATPDATRLLIQLAGSQEKVIRTQARRHLLNRLPASRDNKPPTGRWLVDDSWQKSLAADVAALGVVYLNSENSDDLEAGAKMIAAVGEPDHLIEVQRALDLEVGRSQSTVKEGNTYRDYPGRPGACHSLEHAARRLFERGAKCPADPKSAGEAMLFAIKFGQDSQFEPEGWEQTCRLLIRHEILHVRRTMLENLPQPIPAALRPDLIEVFASPHLGSVIEALHIVSRDRLTEFRDPVRKQLRTARQSFHFSAADGAAREVLNRYERLEILVDRIDEPGMMFESLDALKPLFPNAGGGGRSSNIDLRKEARRIKPLWQQFLKRHQADLKLGAEYKLPHLDIGEDMFPPEYTIRLRDGSEWPE</sequence>
<dbReference type="AlphaFoldDB" id="A0A517R6C7"/>
<dbReference type="EMBL" id="CP036268">
    <property type="protein sequence ID" value="QDT39412.1"/>
    <property type="molecule type" value="Genomic_DNA"/>
</dbReference>
<dbReference type="RefSeq" id="WP_145365547.1">
    <property type="nucleotide sequence ID" value="NZ_CP036268.1"/>
</dbReference>
<dbReference type="OrthoDB" id="274756at2"/>